<evidence type="ECO:0000313" key="1">
    <source>
        <dbReference type="EMBL" id="CDW22963.1"/>
    </source>
</evidence>
<accession>A0A0K2TAD6</accession>
<sequence length="95" mass="10975">MKRELENRFTKSQCKLIISGKRFGKWDDEDFVKGMILKSLSSKAYRYIQCSGVLPDPSVTTLKRWIRNFKTAPGIRSHIIKIITQQIKSNDTLNG</sequence>
<proteinExistence type="predicted"/>
<protein>
    <submittedName>
        <fullName evidence="1">Putative LOC100569927 [Acyrthosiphon pisum]</fullName>
    </submittedName>
</protein>
<organism evidence="1">
    <name type="scientific">Lepeophtheirus salmonis</name>
    <name type="common">Salmon louse</name>
    <name type="synonym">Caligus salmonis</name>
    <dbReference type="NCBI Taxonomy" id="72036"/>
    <lineage>
        <taxon>Eukaryota</taxon>
        <taxon>Metazoa</taxon>
        <taxon>Ecdysozoa</taxon>
        <taxon>Arthropoda</taxon>
        <taxon>Crustacea</taxon>
        <taxon>Multicrustacea</taxon>
        <taxon>Hexanauplia</taxon>
        <taxon>Copepoda</taxon>
        <taxon>Siphonostomatoida</taxon>
        <taxon>Caligidae</taxon>
        <taxon>Lepeophtheirus</taxon>
    </lineage>
</organism>
<reference evidence="1" key="1">
    <citation type="submission" date="2014-05" db="EMBL/GenBank/DDBJ databases">
        <authorList>
            <person name="Chronopoulou M."/>
        </authorList>
    </citation>
    <scope>NUCLEOTIDE SEQUENCE</scope>
    <source>
        <tissue evidence="1">Whole organism</tissue>
    </source>
</reference>
<dbReference type="EMBL" id="HACA01005602">
    <property type="protein sequence ID" value="CDW22963.1"/>
    <property type="molecule type" value="Transcribed_RNA"/>
</dbReference>
<name>A0A0K2TAD6_LEPSM</name>
<dbReference type="AlphaFoldDB" id="A0A0K2TAD6"/>